<keyword evidence="2" id="KW-0812">Transmembrane</keyword>
<dbReference type="Proteomes" id="UP000186817">
    <property type="component" value="Unassembled WGS sequence"/>
</dbReference>
<evidence type="ECO:0000259" key="3">
    <source>
        <dbReference type="Pfam" id="PF07699"/>
    </source>
</evidence>
<feature type="region of interest" description="Disordered" evidence="1">
    <location>
        <begin position="1325"/>
        <end position="1368"/>
    </location>
</feature>
<feature type="transmembrane region" description="Helical" evidence="2">
    <location>
        <begin position="646"/>
        <end position="667"/>
    </location>
</feature>
<feature type="transmembrane region" description="Helical" evidence="2">
    <location>
        <begin position="955"/>
        <end position="980"/>
    </location>
</feature>
<keyword evidence="2" id="KW-0472">Membrane</keyword>
<dbReference type="SUPFAM" id="SSF57184">
    <property type="entry name" value="Growth factor receptor domain"/>
    <property type="match status" value="1"/>
</dbReference>
<reference evidence="4 5" key="1">
    <citation type="submission" date="2016-02" db="EMBL/GenBank/DDBJ databases">
        <title>Genome analysis of coral dinoflagellate symbionts highlights evolutionary adaptations to a symbiotic lifestyle.</title>
        <authorList>
            <person name="Aranda M."/>
            <person name="Li Y."/>
            <person name="Liew Y.J."/>
            <person name="Baumgarten S."/>
            <person name="Simakov O."/>
            <person name="Wilson M."/>
            <person name="Piel J."/>
            <person name="Ashoor H."/>
            <person name="Bougouffa S."/>
            <person name="Bajic V.B."/>
            <person name="Ryu T."/>
            <person name="Ravasi T."/>
            <person name="Bayer T."/>
            <person name="Micklem G."/>
            <person name="Kim H."/>
            <person name="Bhak J."/>
            <person name="Lajeunesse T.C."/>
            <person name="Voolstra C.R."/>
        </authorList>
    </citation>
    <scope>NUCLEOTIDE SEQUENCE [LARGE SCALE GENOMIC DNA]</scope>
    <source>
        <strain evidence="4 5">CCMP2467</strain>
    </source>
</reference>
<name>A0A1Q9C3T0_SYMMI</name>
<dbReference type="InterPro" id="IPR009030">
    <property type="entry name" value="Growth_fac_rcpt_cys_sf"/>
</dbReference>
<dbReference type="InterPro" id="IPR011641">
    <property type="entry name" value="Tyr-kin_ephrin_A/B_rcpt-like"/>
</dbReference>
<feature type="transmembrane region" description="Helical" evidence="2">
    <location>
        <begin position="737"/>
        <end position="754"/>
    </location>
</feature>
<feature type="transmembrane region" description="Helical" evidence="2">
    <location>
        <begin position="674"/>
        <end position="695"/>
    </location>
</feature>
<dbReference type="PANTHER" id="PTHR11319:SF35">
    <property type="entry name" value="OUTER MEMBRANE PROTEIN PMPC-RELATED"/>
    <property type="match status" value="1"/>
</dbReference>
<feature type="transmembrane region" description="Helical" evidence="2">
    <location>
        <begin position="871"/>
        <end position="893"/>
    </location>
</feature>
<dbReference type="OrthoDB" id="413155at2759"/>
<dbReference type="Gene3D" id="2.10.50.10">
    <property type="entry name" value="Tumor Necrosis Factor Receptor, subunit A, domain 2"/>
    <property type="match status" value="2"/>
</dbReference>
<dbReference type="SMART" id="SM01411">
    <property type="entry name" value="Ephrin_rec_like"/>
    <property type="match status" value="3"/>
</dbReference>
<feature type="compositionally biased region" description="Low complexity" evidence="1">
    <location>
        <begin position="1325"/>
        <end position="1337"/>
    </location>
</feature>
<dbReference type="EMBL" id="LSRX01001741">
    <property type="protein sequence ID" value="OLP77578.1"/>
    <property type="molecule type" value="Genomic_DNA"/>
</dbReference>
<proteinExistence type="predicted"/>
<dbReference type="PANTHER" id="PTHR11319">
    <property type="entry name" value="G PROTEIN-COUPLED RECEPTOR-RELATED"/>
    <property type="match status" value="1"/>
</dbReference>
<keyword evidence="5" id="KW-1185">Reference proteome</keyword>
<feature type="compositionally biased region" description="Polar residues" evidence="1">
    <location>
        <begin position="1338"/>
        <end position="1348"/>
    </location>
</feature>
<evidence type="ECO:0000313" key="5">
    <source>
        <dbReference type="Proteomes" id="UP000186817"/>
    </source>
</evidence>
<protein>
    <submittedName>
        <fullName evidence="4">Soluble TNF receptor II</fullName>
    </submittedName>
</protein>
<dbReference type="Pfam" id="PF07699">
    <property type="entry name" value="Ephrin_rec_like"/>
    <property type="match status" value="1"/>
</dbReference>
<evidence type="ECO:0000313" key="4">
    <source>
        <dbReference type="EMBL" id="OLP77578.1"/>
    </source>
</evidence>
<gene>
    <name evidence="4" type="primary">CRMB1</name>
    <name evidence="4" type="ORF">AK812_SmicGene42351</name>
</gene>
<comment type="caution">
    <text evidence="4">The sequence shown here is derived from an EMBL/GenBank/DDBJ whole genome shotgun (WGS) entry which is preliminary data.</text>
</comment>
<feature type="transmembrane region" description="Helical" evidence="2">
    <location>
        <begin position="899"/>
        <end position="917"/>
    </location>
</feature>
<dbReference type="CDD" id="cd00185">
    <property type="entry name" value="TNFRSF"/>
    <property type="match status" value="1"/>
</dbReference>
<sequence length="1376" mass="151891">MTFIDIWYDQGAWRSHPSHANEAMDEDWKGSQTCDLQDASGSLPLGIWVVGIPPPTAVMEILTEEILGINVHRDKDDPAEASPTVVLRALAGCEQPENASHPTCLGKPSRYHASLGVSITDIQAWENTMQQMRLRSVINTRSLGYTMVDILYVNDDALERARNEENLKLEYYGSYEAPNAAWRQFAKISEFDTSMLLPCETALSWDLPNYVRVTGDAEGVIEVDGRLRWNCADRWWLAPACRGNSSTCIPLFVPSWGFPRIAYPTEIMLKAAVWQLTFAVGILDGIQPGDSFHDTIAARDDILFWYWAPTLPPAGFARRKHEIMFPPYNGKEWADGNTATAAPGWPASVAYRTDLAQLAPEAFYMLSRMSWTREDVEAVLILQAASNLTDKFTWAGLRDGACKWLHANERVWRRWIPVKSSCLPGQGMFSEETQEFVGVRAASTVCQPCPPGLFSASASDETGETAICSPCTPGTISPNVGALACQGCFEGTFANASGMSVCEKCPQGEYQDMPAASACKACSEKKITLFLGATSAEDCECMPGTYWYNGSCISCQEGLFCKGGLAPVEQKAGFWVEVENVGSDEMDEMPRYSVFLCRDTLQCPQGGPGQCATGRTGRSCGACMLGTSARSNGTCQLCDGIQLLPIIFWLAAVALLVLVLTFGCMLGKKMTLNAAMITVVFGQMVVCMQSLAAIYKLDVAWLEPAKSFLRLMTVLSLDLDVSCFLPPAHTTIFALRLATYPIAAAVVLYVWWLLKLFRTAPKFHVLINLHGILTLSLFTAMSDTVLSPFQCRGNPNGLPTLQAHSDVICWRGEHETLATMGVLGILAYPVAIFTWFVYLTWMYPKWVTSGTGLDLLERYRFLFGRFRSDRYYGGVLFTLLNFAIAAIPVLLVFQPILQIGTVSLVLCTRLVLQAVLWPWKQQLPNFTEMVLSTGLLGGLVLAAPLLNMTGPGSEALLSGILTGLFASPLAGTLFVALCAFSYRWRRHRRYFIFLCHHKQKAGALCRYMKLVIAKHVRTEVFLDSDQLEDLSLLFDMVATDTGCLIAVLTGQTLQRAWCAGEITSAYKQKVPILPVYCDGFQFPGVGSSALESLWGQADKRILLSCGISLADVQAAYEHVQSLERIAFSRSDVPAEQEQQVIQVLAMAHQMTGIKWTTNLTIDPQGDIASTSTLIFTTARQPEAVSTSLMLQQLMQVEKLRAFYVGRPEDISSALGARSVVILLSEDALTDPCFARLVLATKKAQLANVMVTDSTFEFPSAELYKKIQQQDERIGRKLVRAYKSMLTSVAMPLTPSANEEIVRKQAWQIAERCRLHQKRMDRSSSSLSCWSRSDSSGSTPVEDNLSSDGSGDRPPHSPPELKNDVCDSDDDFVQKYF</sequence>
<feature type="domain" description="Tyrosine-protein kinase ephrin type A/B receptor-like" evidence="3">
    <location>
        <begin position="491"/>
        <end position="539"/>
    </location>
</feature>
<organism evidence="4 5">
    <name type="scientific">Symbiodinium microadriaticum</name>
    <name type="common">Dinoflagellate</name>
    <name type="synonym">Zooxanthella microadriatica</name>
    <dbReference type="NCBI Taxonomy" id="2951"/>
    <lineage>
        <taxon>Eukaryota</taxon>
        <taxon>Sar</taxon>
        <taxon>Alveolata</taxon>
        <taxon>Dinophyceae</taxon>
        <taxon>Suessiales</taxon>
        <taxon>Symbiodiniaceae</taxon>
        <taxon>Symbiodinium</taxon>
    </lineage>
</organism>
<evidence type="ECO:0000256" key="2">
    <source>
        <dbReference type="SAM" id="Phobius"/>
    </source>
</evidence>
<keyword evidence="2" id="KW-1133">Transmembrane helix</keyword>
<feature type="transmembrane region" description="Helical" evidence="2">
    <location>
        <begin position="929"/>
        <end position="949"/>
    </location>
</feature>
<evidence type="ECO:0000256" key="1">
    <source>
        <dbReference type="SAM" id="MobiDB-lite"/>
    </source>
</evidence>
<accession>A0A1Q9C3T0</accession>
<feature type="transmembrane region" description="Helical" evidence="2">
    <location>
        <begin position="820"/>
        <end position="841"/>
    </location>
</feature>
<keyword evidence="4" id="KW-0675">Receptor</keyword>
<feature type="compositionally biased region" description="Basic and acidic residues" evidence="1">
    <location>
        <begin position="1349"/>
        <end position="1364"/>
    </location>
</feature>